<dbReference type="eggNOG" id="arCOG02248">
    <property type="taxonomic scope" value="Archaea"/>
</dbReference>
<dbReference type="GO" id="GO:0005886">
    <property type="term" value="C:plasma membrane"/>
    <property type="evidence" value="ECO:0007669"/>
    <property type="project" value="UniProtKB-SubCell"/>
</dbReference>
<feature type="transmembrane region" description="Helical" evidence="7">
    <location>
        <begin position="73"/>
        <end position="96"/>
    </location>
</feature>
<feature type="transmembrane region" description="Helical" evidence="7">
    <location>
        <begin position="177"/>
        <end position="200"/>
    </location>
</feature>
<proteinExistence type="predicted"/>
<dbReference type="InterPro" id="IPR002751">
    <property type="entry name" value="CbiM/NikMN"/>
</dbReference>
<dbReference type="OrthoDB" id="270707at2157"/>
<gene>
    <name evidence="8" type="primary">cbiM-2</name>
    <name evidence="8" type="ORF">LRC579</name>
</gene>
<evidence type="ECO:0000256" key="5">
    <source>
        <dbReference type="ARBA" id="ARBA00022989"/>
    </source>
</evidence>
<feature type="transmembrane region" description="Helical" evidence="7">
    <location>
        <begin position="46"/>
        <end position="67"/>
    </location>
</feature>
<dbReference type="STRING" id="351160.LRC579"/>
<dbReference type="Gene3D" id="1.10.1760.20">
    <property type="match status" value="1"/>
</dbReference>
<reference evidence="8 9" key="1">
    <citation type="journal article" date="2006" name="Science">
        <title>Genome of rice cluster I archaea -- the key methane producers in the rice rhizosphere.</title>
        <authorList>
            <person name="Erkel C."/>
            <person name="Kube M."/>
            <person name="Reinhardt R."/>
            <person name="Liesack W."/>
        </authorList>
    </citation>
    <scope>NUCLEOTIDE SEQUENCE [LARGE SCALE GENOMIC DNA]</scope>
    <source>
        <strain evidence="9">DSM 22066 / NBRC 105507 / MRE50</strain>
    </source>
</reference>
<keyword evidence="6 7" id="KW-0472">Membrane</keyword>
<comment type="subcellular location">
    <subcellularLocation>
        <location evidence="1">Cell membrane</location>
        <topology evidence="1">Multi-pass membrane protein</topology>
    </subcellularLocation>
</comment>
<dbReference type="KEGG" id="rci:LRC579"/>
<evidence type="ECO:0000256" key="3">
    <source>
        <dbReference type="ARBA" id="ARBA00022475"/>
    </source>
</evidence>
<keyword evidence="2" id="KW-0813">Transport</keyword>
<dbReference type="GeneID" id="5145268"/>
<dbReference type="PANTHER" id="PTHR34229:SF1">
    <property type="entry name" value="METAL TRANSPORT PROTEIN HI_1621-RELATED"/>
    <property type="match status" value="1"/>
</dbReference>
<keyword evidence="4 7" id="KW-0812">Transmembrane</keyword>
<evidence type="ECO:0000256" key="6">
    <source>
        <dbReference type="ARBA" id="ARBA00023136"/>
    </source>
</evidence>
<evidence type="ECO:0000313" key="9">
    <source>
        <dbReference type="Proteomes" id="UP000000663"/>
    </source>
</evidence>
<keyword evidence="3" id="KW-1003">Cell membrane</keyword>
<protein>
    <submittedName>
        <fullName evidence="8">Cobalamin biosyntheis protein M</fullName>
    </submittedName>
</protein>
<evidence type="ECO:0000313" key="8">
    <source>
        <dbReference type="EMBL" id="CAJ35507.1"/>
    </source>
</evidence>
<keyword evidence="9" id="KW-1185">Reference proteome</keyword>
<name>Q0W7Y6_METAR</name>
<evidence type="ECO:0000256" key="7">
    <source>
        <dbReference type="SAM" id="Phobius"/>
    </source>
</evidence>
<evidence type="ECO:0000256" key="1">
    <source>
        <dbReference type="ARBA" id="ARBA00004651"/>
    </source>
</evidence>
<dbReference type="GO" id="GO:0000041">
    <property type="term" value="P:transition metal ion transport"/>
    <property type="evidence" value="ECO:0007669"/>
    <property type="project" value="InterPro"/>
</dbReference>
<dbReference type="RefSeq" id="WP_012036987.1">
    <property type="nucleotide sequence ID" value="NC_009464.1"/>
</dbReference>
<sequence>MAHIHLEDGSFYLQWVIIWTIIALVIIGICIFWLRNVRKMDSRLMTLAALCTAAAFAVFQIEIPVFGGVHLSLTPLIGILAGPAVGGVIVLIVNVFSAAIGHEGWGIIGANAIVNMAEIVGAFLIYTWLTRSMKMRALYSAGIATFLGLFLGNAVMIGIILVSGIQGKDVVLAELSLVAAANIAMAVIEAFVTAYIVAYIQKVRPDMLGVTRVAERR</sequence>
<evidence type="ECO:0000256" key="4">
    <source>
        <dbReference type="ARBA" id="ARBA00022692"/>
    </source>
</evidence>
<evidence type="ECO:0000256" key="2">
    <source>
        <dbReference type="ARBA" id="ARBA00022448"/>
    </source>
</evidence>
<feature type="transmembrane region" description="Helical" evidence="7">
    <location>
        <begin position="141"/>
        <end position="165"/>
    </location>
</feature>
<organism evidence="8 9">
    <name type="scientific">Methanocella arvoryzae (strain DSM 22066 / NBRC 105507 / MRE50)</name>
    <dbReference type="NCBI Taxonomy" id="351160"/>
    <lineage>
        <taxon>Archaea</taxon>
        <taxon>Methanobacteriati</taxon>
        <taxon>Methanobacteriota</taxon>
        <taxon>Stenosarchaea group</taxon>
        <taxon>Methanomicrobia</taxon>
        <taxon>Methanocellales</taxon>
        <taxon>Methanocellaceae</taxon>
        <taxon>Methanocella</taxon>
    </lineage>
</organism>
<dbReference type="Proteomes" id="UP000000663">
    <property type="component" value="Chromosome"/>
</dbReference>
<keyword evidence="5 7" id="KW-1133">Transmembrane helix</keyword>
<dbReference type="Pfam" id="PF01891">
    <property type="entry name" value="CbiM"/>
    <property type="match status" value="1"/>
</dbReference>
<feature type="transmembrane region" description="Helical" evidence="7">
    <location>
        <begin position="108"/>
        <end position="129"/>
    </location>
</feature>
<feature type="transmembrane region" description="Helical" evidence="7">
    <location>
        <begin position="12"/>
        <end position="34"/>
    </location>
</feature>
<dbReference type="PANTHER" id="PTHR34229">
    <property type="entry name" value="METAL TRANSPORT PROTEIN HI_1621-RELATED"/>
    <property type="match status" value="1"/>
</dbReference>
<dbReference type="AlphaFoldDB" id="Q0W7Y6"/>
<dbReference type="EMBL" id="AM114193">
    <property type="protein sequence ID" value="CAJ35507.1"/>
    <property type="molecule type" value="Genomic_DNA"/>
</dbReference>
<accession>Q0W7Y6</accession>